<feature type="transmembrane region" description="Helical" evidence="7">
    <location>
        <begin position="544"/>
        <end position="564"/>
    </location>
</feature>
<reference evidence="9 10" key="1">
    <citation type="submission" date="2017-07" db="EMBL/GenBank/DDBJ databases">
        <title>First draft Genome Sequence of Nocardia cerradoensis isolated from human infection.</title>
        <authorList>
            <person name="Carrasco G."/>
        </authorList>
    </citation>
    <scope>NUCLEOTIDE SEQUENCE [LARGE SCALE GENOMIC DNA]</scope>
    <source>
        <strain evidence="9 10">CNM20130759</strain>
    </source>
</reference>
<feature type="transmembrane region" description="Helical" evidence="7">
    <location>
        <begin position="175"/>
        <end position="197"/>
    </location>
</feature>
<feature type="transmembrane region" description="Helical" evidence="7">
    <location>
        <begin position="655"/>
        <end position="680"/>
    </location>
</feature>
<evidence type="ECO:0000256" key="5">
    <source>
        <dbReference type="ARBA" id="ARBA00022989"/>
    </source>
</evidence>
<protein>
    <submittedName>
        <fullName evidence="9">Trehalose monomycolate exporter MmpL3</fullName>
    </submittedName>
</protein>
<dbReference type="EMBL" id="NGAF01000005">
    <property type="protein sequence ID" value="OXR45074.1"/>
    <property type="molecule type" value="Genomic_DNA"/>
</dbReference>
<evidence type="ECO:0000256" key="2">
    <source>
        <dbReference type="ARBA" id="ARBA00010157"/>
    </source>
</evidence>
<comment type="subcellular location">
    <subcellularLocation>
        <location evidence="1">Cell membrane</location>
        <topology evidence="1">Multi-pass membrane protein</topology>
    </subcellularLocation>
</comment>
<feature type="transmembrane region" description="Helical" evidence="7">
    <location>
        <begin position="279"/>
        <end position="300"/>
    </location>
</feature>
<evidence type="ECO:0000256" key="1">
    <source>
        <dbReference type="ARBA" id="ARBA00004651"/>
    </source>
</evidence>
<keyword evidence="5 7" id="KW-1133">Transmembrane helix</keyword>
<evidence type="ECO:0000256" key="3">
    <source>
        <dbReference type="ARBA" id="ARBA00022475"/>
    </source>
</evidence>
<comment type="caution">
    <text evidence="9">The sequence shown here is derived from an EMBL/GenBank/DDBJ whole genome shotgun (WGS) entry which is preliminary data.</text>
</comment>
<dbReference type="InterPro" id="IPR004869">
    <property type="entry name" value="MMPL_dom"/>
</dbReference>
<dbReference type="PANTHER" id="PTHR33406:SF11">
    <property type="entry name" value="MEMBRANE PROTEIN SCO6666-RELATED"/>
    <property type="match status" value="1"/>
</dbReference>
<dbReference type="Pfam" id="PF03176">
    <property type="entry name" value="MMPL"/>
    <property type="match status" value="2"/>
</dbReference>
<proteinExistence type="inferred from homology"/>
<evidence type="ECO:0000256" key="4">
    <source>
        <dbReference type="ARBA" id="ARBA00022692"/>
    </source>
</evidence>
<dbReference type="Gene3D" id="1.20.1640.10">
    <property type="entry name" value="Multidrug efflux transporter AcrB transmembrane domain"/>
    <property type="match status" value="2"/>
</dbReference>
<sequence length="714" mass="74496">MTRWARLVGTRPTLVLLAAIGVAIVCGLFGADVQQRVSAAGFADPGSESALVERVVTAHLGRQNPDVIAIYTAADGQDLAALGPRVQQAVDHIDPALLAQPVQTYWNNVPPRQSLLRSADGRQGLAVVFAAGDDNQRIAAYHDIAAALTVPGVSVRFTGYSALADEIDRQSRHDLILAESVSLPITSVILVLVFGGVVAAGLPLLVGVLAVVGSLGAVGLIAHVTEVSVFAVNVASLLGLGLAIDYGLFVVTRFREELAAGAAVSEAVTRTLATVGRTVGFSALLLACAFAGTFVFPQAVLRSLGFGAIAAVLLAAGLSLTVLPAALALLGHRVGAWSWRRDAFDRGQRRAERWWGRVVDAVVRRPGLVAVTVGGLLLVLATPVLGVRLGDVDHTALPAGNAVRAGVDELATRFPEAGSGATVLLRGDGAPPDSRPTAAAIRALGAIPGVHDVQRLATVDDAVVLHAALNDPDRSPAATETITRIRELDLPDGVYIQVGGETAATVDSVAAITSRMPLMIAVMVLATLILLGAAFRSAVLPVKAVLLAFLSLAATFGILTWIFCRGHLADLLHVSVGPLSAGMMVLIIAVVFGLSTDYEVFLLSRMVEARHAGCDTVSAVRAGTVRTARVITAAATLLVFITGAFTLSPLTPMRFLGLGMILALIIDATLVRMLLVPALVRLMGPLNWWPMRPARDRYPEGNGPRARVRASSTS</sequence>
<dbReference type="RefSeq" id="WP_094025621.1">
    <property type="nucleotide sequence ID" value="NZ_NGAF01000005.1"/>
</dbReference>
<keyword evidence="4 7" id="KW-0812">Transmembrane</keyword>
<dbReference type="Proteomes" id="UP000215506">
    <property type="component" value="Unassembled WGS sequence"/>
</dbReference>
<dbReference type="GO" id="GO:0005886">
    <property type="term" value="C:plasma membrane"/>
    <property type="evidence" value="ECO:0007669"/>
    <property type="project" value="UniProtKB-SubCell"/>
</dbReference>
<feature type="transmembrane region" description="Helical" evidence="7">
    <location>
        <begin position="571"/>
        <end position="594"/>
    </location>
</feature>
<feature type="transmembrane region" description="Helical" evidence="7">
    <location>
        <begin position="518"/>
        <end position="538"/>
    </location>
</feature>
<dbReference type="PANTHER" id="PTHR33406">
    <property type="entry name" value="MEMBRANE PROTEIN MJ1562-RELATED"/>
    <property type="match status" value="1"/>
</dbReference>
<dbReference type="InterPro" id="IPR000731">
    <property type="entry name" value="SSD"/>
</dbReference>
<evidence type="ECO:0000259" key="8">
    <source>
        <dbReference type="PROSITE" id="PS50156"/>
    </source>
</evidence>
<dbReference type="PROSITE" id="PS50156">
    <property type="entry name" value="SSD"/>
    <property type="match status" value="1"/>
</dbReference>
<keyword evidence="3" id="KW-1003">Cell membrane</keyword>
<evidence type="ECO:0000313" key="10">
    <source>
        <dbReference type="Proteomes" id="UP000215506"/>
    </source>
</evidence>
<gene>
    <name evidence="9" type="primary">mmpL3_3</name>
    <name evidence="9" type="ORF">B7C42_03031</name>
</gene>
<keyword evidence="6 7" id="KW-0472">Membrane</keyword>
<feature type="transmembrane region" description="Helical" evidence="7">
    <location>
        <begin position="230"/>
        <end position="251"/>
    </location>
</feature>
<feature type="transmembrane region" description="Helical" evidence="7">
    <location>
        <begin position="630"/>
        <end position="648"/>
    </location>
</feature>
<feature type="transmembrane region" description="Helical" evidence="7">
    <location>
        <begin position="204"/>
        <end position="224"/>
    </location>
</feature>
<name>A0A231H807_9NOCA</name>
<accession>A0A231H807</accession>
<keyword evidence="10" id="KW-1185">Reference proteome</keyword>
<organism evidence="9 10">
    <name type="scientific">Nocardia cerradoensis</name>
    <dbReference type="NCBI Taxonomy" id="85688"/>
    <lineage>
        <taxon>Bacteria</taxon>
        <taxon>Bacillati</taxon>
        <taxon>Actinomycetota</taxon>
        <taxon>Actinomycetes</taxon>
        <taxon>Mycobacteriales</taxon>
        <taxon>Nocardiaceae</taxon>
        <taxon>Nocardia</taxon>
    </lineage>
</organism>
<feature type="domain" description="SSD" evidence="8">
    <location>
        <begin position="204"/>
        <end position="329"/>
    </location>
</feature>
<comment type="similarity">
    <text evidence="2">Belongs to the resistance-nodulation-cell division (RND) (TC 2.A.6) family. MmpL subfamily.</text>
</comment>
<evidence type="ECO:0000256" key="7">
    <source>
        <dbReference type="SAM" id="Phobius"/>
    </source>
</evidence>
<feature type="transmembrane region" description="Helical" evidence="7">
    <location>
        <begin position="306"/>
        <end position="331"/>
    </location>
</feature>
<dbReference type="SUPFAM" id="SSF82866">
    <property type="entry name" value="Multidrug efflux transporter AcrB transmembrane domain"/>
    <property type="match status" value="2"/>
</dbReference>
<evidence type="ECO:0000256" key="6">
    <source>
        <dbReference type="ARBA" id="ARBA00023136"/>
    </source>
</evidence>
<evidence type="ECO:0000313" key="9">
    <source>
        <dbReference type="EMBL" id="OXR45074.1"/>
    </source>
</evidence>
<dbReference type="InterPro" id="IPR050545">
    <property type="entry name" value="Mycobact_MmpL"/>
</dbReference>
<dbReference type="AlphaFoldDB" id="A0A231H807"/>